<dbReference type="EMBL" id="CP060636">
    <property type="protein sequence ID" value="QNM12223.1"/>
    <property type="molecule type" value="Genomic_DNA"/>
</dbReference>
<dbReference type="KEGG" id="ehn:H9Q80_18600"/>
<dbReference type="SUPFAM" id="SSF55729">
    <property type="entry name" value="Acyl-CoA N-acyltransferases (Nat)"/>
    <property type="match status" value="3"/>
</dbReference>
<reference evidence="2 3" key="1">
    <citation type="submission" date="2020-08" db="EMBL/GenBank/DDBJ databases">
        <authorList>
            <person name="Liu C."/>
            <person name="Sun Q."/>
        </authorList>
    </citation>
    <scope>NUCLEOTIDE SEQUENCE [LARGE SCALE GENOMIC DNA]</scope>
    <source>
        <strain evidence="2 3">NSJ-61</strain>
    </source>
</reference>
<dbReference type="InterPro" id="IPR016181">
    <property type="entry name" value="Acyl_CoA_acyltransferase"/>
</dbReference>
<dbReference type="InterPro" id="IPR000182">
    <property type="entry name" value="GNAT_dom"/>
</dbReference>
<organism evidence="2 3">
    <name type="scientific">[Eubacterium] hominis</name>
    <dbReference type="NCBI Taxonomy" id="2764325"/>
    <lineage>
        <taxon>Bacteria</taxon>
        <taxon>Bacillati</taxon>
        <taxon>Bacillota</taxon>
        <taxon>Erysipelotrichia</taxon>
        <taxon>Erysipelotrichales</taxon>
        <taxon>Erysipelotrichaceae</taxon>
        <taxon>Amedibacillus</taxon>
    </lineage>
</organism>
<dbReference type="InterPro" id="IPR024320">
    <property type="entry name" value="LPG_synthase_C"/>
</dbReference>
<evidence type="ECO:0000313" key="2">
    <source>
        <dbReference type="EMBL" id="QNM12223.1"/>
    </source>
</evidence>
<gene>
    <name evidence="2" type="ORF">H9Q80_18600</name>
</gene>
<dbReference type="PANTHER" id="PTHR41373">
    <property type="entry name" value="DUF2156 DOMAIN-CONTAINING PROTEIN"/>
    <property type="match status" value="1"/>
</dbReference>
<dbReference type="AlphaFoldDB" id="A0A7G9GN41"/>
<dbReference type="Gene3D" id="3.40.630.30">
    <property type="match status" value="3"/>
</dbReference>
<proteinExistence type="predicted"/>
<dbReference type="Pfam" id="PF13527">
    <property type="entry name" value="Acetyltransf_9"/>
    <property type="match status" value="1"/>
</dbReference>
<keyword evidence="3" id="KW-1185">Reference proteome</keyword>
<accession>A0A7G9GN41</accession>
<name>A0A7G9GN41_9FIRM</name>
<dbReference type="PROSITE" id="PS51186">
    <property type="entry name" value="GNAT"/>
    <property type="match status" value="1"/>
</dbReference>
<protein>
    <submittedName>
        <fullName evidence="2">GNAT family N-acetyltransferase</fullName>
    </submittedName>
</protein>
<feature type="domain" description="N-acetyltransferase" evidence="1">
    <location>
        <begin position="296"/>
        <end position="434"/>
    </location>
</feature>
<dbReference type="InterPro" id="IPR016732">
    <property type="entry name" value="UCP018688"/>
</dbReference>
<sequence length="577" mass="68446">MERLTIENYKQLEPYIKDADYNEYNSNIVTMLMWQGSYPVYFSCYEHFALVYNKMPHREPVWLMPYCKKEYRKEAVDKKKELSEQEHISFEIHSMIKEFKDWLQETYPNEFLIWDCYNARDYIYDRKQQETLAGKKMQKRRNHFHAFEKEYEGRYHYKTLDKEDIPHIYEFLAYWKKQKEAMDSIDVEEEGIHFLLEHMEELPIMGGCIYIDGKLEAFNITSLVSHDTIQIHVEKANKQIRGLYIAILKLFLETLDDAVLYVNREDDMGLPELRKAKTDMQPISKTRKFGSCYQKIIIRKAVPEDISAIKNLWLSNFEDETSTSTDYYFEHFYHMEDCYVCVSEDEFISMLQLRPLSLMLNGKKEDVSFVVGVATNKEYEGCAYMKQLLQYAMAQASKTQNYMILQAYNWDIYRSFGFEECYKFAKIKLSKDAYSQGEGAFVSTYDIKTLLSLYEIYVQDKNGYRIRDLAYYENLFLPNAHLWHQDIQVFEVQGKAVGYIVKEEHADETDILEFIYEDTNACNNMLYALSQSDKKIIIHTDLQTEITGRKKEATCMMMASLHGASLHDSNLYINETL</sequence>
<dbReference type="Pfam" id="PF09924">
    <property type="entry name" value="LPG_synthase_C"/>
    <property type="match status" value="1"/>
</dbReference>
<dbReference type="GO" id="GO:0016747">
    <property type="term" value="F:acyltransferase activity, transferring groups other than amino-acyl groups"/>
    <property type="evidence" value="ECO:0007669"/>
    <property type="project" value="InterPro"/>
</dbReference>
<evidence type="ECO:0000313" key="3">
    <source>
        <dbReference type="Proteomes" id="UP000515856"/>
    </source>
</evidence>
<dbReference type="Proteomes" id="UP000515856">
    <property type="component" value="Chromosome"/>
</dbReference>
<keyword evidence="2" id="KW-0808">Transferase</keyword>
<evidence type="ECO:0000259" key="1">
    <source>
        <dbReference type="PROSITE" id="PS51186"/>
    </source>
</evidence>
<dbReference type="RefSeq" id="WP_117453817.1">
    <property type="nucleotide sequence ID" value="NZ_CP060636.1"/>
</dbReference>
<dbReference type="PANTHER" id="PTHR41373:SF1">
    <property type="entry name" value="PHOSPHATIDYLGLYCEROL LYSYLTRANSFERASE C-TERMINAL DOMAIN-CONTAINING PROTEIN"/>
    <property type="match status" value="1"/>
</dbReference>